<accession>A0AAD8A9M3</accession>
<comment type="caution">
    <text evidence="1">The sequence shown here is derived from an EMBL/GenBank/DDBJ whole genome shotgun (WGS) entry which is preliminary data.</text>
</comment>
<gene>
    <name evidence="1" type="ORF">L9F63_013700</name>
</gene>
<organism evidence="1 2">
    <name type="scientific">Diploptera punctata</name>
    <name type="common">Pacific beetle cockroach</name>
    <dbReference type="NCBI Taxonomy" id="6984"/>
    <lineage>
        <taxon>Eukaryota</taxon>
        <taxon>Metazoa</taxon>
        <taxon>Ecdysozoa</taxon>
        <taxon>Arthropoda</taxon>
        <taxon>Hexapoda</taxon>
        <taxon>Insecta</taxon>
        <taxon>Pterygota</taxon>
        <taxon>Neoptera</taxon>
        <taxon>Polyneoptera</taxon>
        <taxon>Dictyoptera</taxon>
        <taxon>Blattodea</taxon>
        <taxon>Blaberoidea</taxon>
        <taxon>Blaberidae</taxon>
        <taxon>Diplopterinae</taxon>
        <taxon>Diploptera</taxon>
    </lineage>
</organism>
<proteinExistence type="predicted"/>
<protein>
    <submittedName>
        <fullName evidence="1">Uncharacterized protein</fullName>
    </submittedName>
</protein>
<dbReference type="EMBL" id="JASPKZ010002700">
    <property type="protein sequence ID" value="KAJ9594978.1"/>
    <property type="molecule type" value="Genomic_DNA"/>
</dbReference>
<name>A0AAD8A9M3_DIPPU</name>
<keyword evidence="2" id="KW-1185">Reference proteome</keyword>
<sequence>NKGNTPNIVSPEFKYDIGFSPSRKVCERQEFIISNTLIFSTFVTTQYSNIRIHLEKNSLIYRTQKTIYNTHNNAVNGNLHLT</sequence>
<dbReference type="Proteomes" id="UP001233999">
    <property type="component" value="Unassembled WGS sequence"/>
</dbReference>
<reference evidence="1" key="1">
    <citation type="journal article" date="2023" name="IScience">
        <title>Live-bearing cockroach genome reveals convergent evolutionary mechanisms linked to viviparity in insects and beyond.</title>
        <authorList>
            <person name="Fouks B."/>
            <person name="Harrison M.C."/>
            <person name="Mikhailova A.A."/>
            <person name="Marchal E."/>
            <person name="English S."/>
            <person name="Carruthers M."/>
            <person name="Jennings E.C."/>
            <person name="Chiamaka E.L."/>
            <person name="Frigard R.A."/>
            <person name="Pippel M."/>
            <person name="Attardo G.M."/>
            <person name="Benoit J.B."/>
            <person name="Bornberg-Bauer E."/>
            <person name="Tobe S.S."/>
        </authorList>
    </citation>
    <scope>NUCLEOTIDE SEQUENCE</scope>
    <source>
        <strain evidence="1">Stay&amp;Tobe</strain>
    </source>
</reference>
<evidence type="ECO:0000313" key="1">
    <source>
        <dbReference type="EMBL" id="KAJ9594978.1"/>
    </source>
</evidence>
<dbReference type="AlphaFoldDB" id="A0AAD8A9M3"/>
<reference evidence="1" key="2">
    <citation type="submission" date="2023-05" db="EMBL/GenBank/DDBJ databases">
        <authorList>
            <person name="Fouks B."/>
        </authorList>
    </citation>
    <scope>NUCLEOTIDE SEQUENCE</scope>
    <source>
        <strain evidence="1">Stay&amp;Tobe</strain>
        <tissue evidence="1">Testes</tissue>
    </source>
</reference>
<feature type="non-terminal residue" evidence="1">
    <location>
        <position position="82"/>
    </location>
</feature>
<feature type="non-terminal residue" evidence="1">
    <location>
        <position position="1"/>
    </location>
</feature>
<evidence type="ECO:0000313" key="2">
    <source>
        <dbReference type="Proteomes" id="UP001233999"/>
    </source>
</evidence>